<dbReference type="GO" id="GO:0016020">
    <property type="term" value="C:membrane"/>
    <property type="evidence" value="ECO:0007669"/>
    <property type="project" value="UniProtKB-SubCell"/>
</dbReference>
<feature type="transmembrane region" description="Helical" evidence="6">
    <location>
        <begin position="184"/>
        <end position="204"/>
    </location>
</feature>
<feature type="transmembrane region" description="Helical" evidence="6">
    <location>
        <begin position="68"/>
        <end position="86"/>
    </location>
</feature>
<keyword evidence="3 6" id="KW-1133">Transmembrane helix</keyword>
<feature type="compositionally biased region" description="Polar residues" evidence="5">
    <location>
        <begin position="13"/>
        <end position="39"/>
    </location>
</feature>
<feature type="region of interest" description="Disordered" evidence="5">
    <location>
        <begin position="1"/>
        <end position="64"/>
    </location>
</feature>
<evidence type="ECO:0000256" key="6">
    <source>
        <dbReference type="SAM" id="Phobius"/>
    </source>
</evidence>
<feature type="transmembrane region" description="Helical" evidence="6">
    <location>
        <begin position="437"/>
        <end position="455"/>
    </location>
</feature>
<organism evidence="7 8">
    <name type="scientific">Chytriomyces confervae</name>
    <dbReference type="NCBI Taxonomy" id="246404"/>
    <lineage>
        <taxon>Eukaryota</taxon>
        <taxon>Fungi</taxon>
        <taxon>Fungi incertae sedis</taxon>
        <taxon>Chytridiomycota</taxon>
        <taxon>Chytridiomycota incertae sedis</taxon>
        <taxon>Chytridiomycetes</taxon>
        <taxon>Chytridiales</taxon>
        <taxon>Chytriomycetaceae</taxon>
        <taxon>Chytriomyces</taxon>
    </lineage>
</organism>
<keyword evidence="2 6" id="KW-0812">Transmembrane</keyword>
<protein>
    <recommendedName>
        <fullName evidence="9">Major facilitator superfamily (MFS) profile domain-containing protein</fullName>
    </recommendedName>
</protein>
<accession>A0A507F4E1</accession>
<dbReference type="PANTHER" id="PTHR23507">
    <property type="entry name" value="ZGC:174356"/>
    <property type="match status" value="1"/>
</dbReference>
<evidence type="ECO:0000313" key="8">
    <source>
        <dbReference type="Proteomes" id="UP000320333"/>
    </source>
</evidence>
<keyword evidence="8" id="KW-1185">Reference proteome</keyword>
<feature type="transmembrane region" description="Helical" evidence="6">
    <location>
        <begin position="395"/>
        <end position="417"/>
    </location>
</feature>
<evidence type="ECO:0000313" key="7">
    <source>
        <dbReference type="EMBL" id="TPX70992.1"/>
    </source>
</evidence>
<evidence type="ECO:0000256" key="4">
    <source>
        <dbReference type="ARBA" id="ARBA00023136"/>
    </source>
</evidence>
<feature type="transmembrane region" description="Helical" evidence="6">
    <location>
        <begin position="157"/>
        <end position="177"/>
    </location>
</feature>
<comment type="caution">
    <text evidence="7">The sequence shown here is derived from an EMBL/GenBank/DDBJ whole genome shotgun (WGS) entry which is preliminary data.</text>
</comment>
<proteinExistence type="predicted"/>
<dbReference type="Pfam" id="PF07690">
    <property type="entry name" value="MFS_1"/>
    <property type="match status" value="1"/>
</dbReference>
<dbReference type="PANTHER" id="PTHR23507:SF1">
    <property type="entry name" value="FI18259P1-RELATED"/>
    <property type="match status" value="1"/>
</dbReference>
<gene>
    <name evidence="7" type="ORF">CcCBS67573_g06347</name>
</gene>
<comment type="subcellular location">
    <subcellularLocation>
        <location evidence="1">Membrane</location>
        <topology evidence="1">Multi-pass membrane protein</topology>
    </subcellularLocation>
</comment>
<dbReference type="OrthoDB" id="3026777at2759"/>
<dbReference type="SUPFAM" id="SSF103473">
    <property type="entry name" value="MFS general substrate transporter"/>
    <property type="match status" value="1"/>
</dbReference>
<sequence length="694" mass="76458">MVENPNFEGLATPPTTQDGPSTSRQHQPLQPTSTLTSFDGPSECGTQEHEDLSESIEATDRQPSRPNIYIPSPLLVIPPLFLYMFGATLGGSPFTQFVIVRVCESIGDPLGALSPANNTSGWAHMTSNHSNFLDMPDYKHCAARSDVQAQAAMWDQFIALANGIPAFLLIPLMGQLVDRLGRKTLMVMPILSAILDAFVVIFVASRGGSLWMVVLSNMVQGFLGGYSLFMMCSYAFIGDTSTTFERTQTFLIVDVFAFIAFSVGPVVGGAIHRSFGILQVYLIILFMELSALAYVLLMLPESLKVSSSNRSMASAWARSETENNNNSNNTVYGTFFRKFLKSWMGCLDVLATPGRGSSLLVLALVTATAEMAVAGYTYIFFFYPAQRFGWDAQDVGIYTMIKQICRVFYLSVVLPILLRVFVTGKNLVSKTRAELTIIRFGYFMYAFGLACHAMASEGWMFYPLLLIYAAGTIAGPTIRGIVSRSVPQSSQGSLFASLELLQSGAYIASQLVLPTIYRGLVFLETPESMFYVQAGFWALALYLSVYLKSRELIGIVEAASDDEEEAFLPRGAAAPYSNDGVDLDGEMDHTSARMIRTNLLLLQNTNFIVDDMVEPFPRRSFSIRSHPYGLASTISDYEDDEDEEAAVVEFMERPAFPATDDRLSVVSFGTWLGRYLDTNGLDGAVDEISREMHL</sequence>
<feature type="transmembrane region" description="Helical" evidence="6">
    <location>
        <begin position="249"/>
        <end position="271"/>
    </location>
</feature>
<dbReference type="Gene3D" id="1.20.1250.20">
    <property type="entry name" value="MFS general substrate transporter like domains"/>
    <property type="match status" value="1"/>
</dbReference>
<feature type="transmembrane region" description="Helical" evidence="6">
    <location>
        <begin position="529"/>
        <end position="547"/>
    </location>
</feature>
<feature type="transmembrane region" description="Helical" evidence="6">
    <location>
        <begin position="461"/>
        <end position="482"/>
    </location>
</feature>
<feature type="transmembrane region" description="Helical" evidence="6">
    <location>
        <begin position="277"/>
        <end position="299"/>
    </location>
</feature>
<dbReference type="GO" id="GO:0022857">
    <property type="term" value="F:transmembrane transporter activity"/>
    <property type="evidence" value="ECO:0007669"/>
    <property type="project" value="InterPro"/>
</dbReference>
<dbReference type="InterPro" id="IPR036259">
    <property type="entry name" value="MFS_trans_sf"/>
</dbReference>
<dbReference type="Proteomes" id="UP000320333">
    <property type="component" value="Unassembled WGS sequence"/>
</dbReference>
<dbReference type="InterPro" id="IPR011701">
    <property type="entry name" value="MFS"/>
</dbReference>
<feature type="transmembrane region" description="Helical" evidence="6">
    <location>
        <begin position="359"/>
        <end position="383"/>
    </location>
</feature>
<evidence type="ECO:0008006" key="9">
    <source>
        <dbReference type="Google" id="ProtNLM"/>
    </source>
</evidence>
<evidence type="ECO:0000256" key="5">
    <source>
        <dbReference type="SAM" id="MobiDB-lite"/>
    </source>
</evidence>
<name>A0A507F4E1_9FUNG</name>
<keyword evidence="4 6" id="KW-0472">Membrane</keyword>
<feature type="transmembrane region" description="Helical" evidence="6">
    <location>
        <begin position="210"/>
        <end position="237"/>
    </location>
</feature>
<dbReference type="AlphaFoldDB" id="A0A507F4E1"/>
<evidence type="ECO:0000256" key="3">
    <source>
        <dbReference type="ARBA" id="ARBA00022989"/>
    </source>
</evidence>
<dbReference type="EMBL" id="QEAP01000266">
    <property type="protein sequence ID" value="TPX70992.1"/>
    <property type="molecule type" value="Genomic_DNA"/>
</dbReference>
<reference evidence="7 8" key="1">
    <citation type="journal article" date="2019" name="Sci. Rep.">
        <title>Comparative genomics of chytrid fungi reveal insights into the obligate biotrophic and pathogenic lifestyle of Synchytrium endobioticum.</title>
        <authorList>
            <person name="van de Vossenberg B.T.L.H."/>
            <person name="Warris S."/>
            <person name="Nguyen H.D.T."/>
            <person name="van Gent-Pelzer M.P.E."/>
            <person name="Joly D.L."/>
            <person name="van de Geest H.C."/>
            <person name="Bonants P.J.M."/>
            <person name="Smith D.S."/>
            <person name="Levesque C.A."/>
            <person name="van der Lee T.A.J."/>
        </authorList>
    </citation>
    <scope>NUCLEOTIDE SEQUENCE [LARGE SCALE GENOMIC DNA]</scope>
    <source>
        <strain evidence="7 8">CBS 675.73</strain>
    </source>
</reference>
<evidence type="ECO:0000256" key="1">
    <source>
        <dbReference type="ARBA" id="ARBA00004141"/>
    </source>
</evidence>
<feature type="transmembrane region" description="Helical" evidence="6">
    <location>
        <begin position="494"/>
        <end position="517"/>
    </location>
</feature>
<evidence type="ECO:0000256" key="2">
    <source>
        <dbReference type="ARBA" id="ARBA00022692"/>
    </source>
</evidence>
<feature type="compositionally biased region" description="Basic and acidic residues" evidence="5">
    <location>
        <begin position="46"/>
        <end position="63"/>
    </location>
</feature>